<evidence type="ECO:0000256" key="9">
    <source>
        <dbReference type="ARBA" id="ARBA00047899"/>
    </source>
</evidence>
<accession>A0AAJ0BV22</accession>
<keyword evidence="14" id="KW-0418">Kinase</keyword>
<keyword evidence="15" id="KW-1185">Reference proteome</keyword>
<keyword evidence="14" id="KW-0808">Transferase</keyword>
<feature type="domain" description="FHA" evidence="12">
    <location>
        <begin position="79"/>
        <end position="133"/>
    </location>
</feature>
<protein>
    <recommendedName>
        <fullName evidence="6">EKC/KEOPS complex subunit BUD32</fullName>
        <ecNumber evidence="4">2.7.11.1</ecNumber>
    </recommendedName>
    <alternativeName>
        <fullName evidence="7 8">Atypical Serine/threonine protein kinase BUD32</fullName>
    </alternativeName>
    <alternativeName>
        <fullName evidence="5">EKC/KEOPS complex subunit bud32</fullName>
    </alternativeName>
</protein>
<dbReference type="PROSITE" id="PS50011">
    <property type="entry name" value="PROTEIN_KINASE_DOM"/>
    <property type="match status" value="1"/>
</dbReference>
<evidence type="ECO:0000313" key="14">
    <source>
        <dbReference type="EMBL" id="KAK1763908.1"/>
    </source>
</evidence>
<dbReference type="SUPFAM" id="SSF56112">
    <property type="entry name" value="Protein kinase-like (PK-like)"/>
    <property type="match status" value="1"/>
</dbReference>
<comment type="catalytic activity">
    <reaction evidence="10">
        <text>L-seryl-[protein] + ATP = O-phospho-L-seryl-[protein] + ADP + H(+)</text>
        <dbReference type="Rhea" id="RHEA:17989"/>
        <dbReference type="Rhea" id="RHEA-COMP:9863"/>
        <dbReference type="Rhea" id="RHEA-COMP:11604"/>
        <dbReference type="ChEBI" id="CHEBI:15378"/>
        <dbReference type="ChEBI" id="CHEBI:29999"/>
        <dbReference type="ChEBI" id="CHEBI:30616"/>
        <dbReference type="ChEBI" id="CHEBI:83421"/>
        <dbReference type="ChEBI" id="CHEBI:456216"/>
        <dbReference type="EC" id="2.7.11.1"/>
    </reaction>
</comment>
<feature type="region of interest" description="Disordered" evidence="11">
    <location>
        <begin position="551"/>
        <end position="571"/>
    </location>
</feature>
<dbReference type="EMBL" id="MU839024">
    <property type="protein sequence ID" value="KAK1763908.1"/>
    <property type="molecule type" value="Genomic_DNA"/>
</dbReference>
<comment type="catalytic activity">
    <reaction evidence="9">
        <text>L-threonyl-[protein] + ATP = O-phospho-L-threonyl-[protein] + ADP + H(+)</text>
        <dbReference type="Rhea" id="RHEA:46608"/>
        <dbReference type="Rhea" id="RHEA-COMP:11060"/>
        <dbReference type="Rhea" id="RHEA-COMP:11605"/>
        <dbReference type="ChEBI" id="CHEBI:15378"/>
        <dbReference type="ChEBI" id="CHEBI:30013"/>
        <dbReference type="ChEBI" id="CHEBI:30616"/>
        <dbReference type="ChEBI" id="CHEBI:61977"/>
        <dbReference type="ChEBI" id="CHEBI:456216"/>
        <dbReference type="EC" id="2.7.11.1"/>
    </reaction>
</comment>
<dbReference type="InterPro" id="IPR011009">
    <property type="entry name" value="Kinase-like_dom_sf"/>
</dbReference>
<evidence type="ECO:0000256" key="4">
    <source>
        <dbReference type="ARBA" id="ARBA00012513"/>
    </source>
</evidence>
<evidence type="ECO:0000256" key="6">
    <source>
        <dbReference type="ARBA" id="ARBA00019973"/>
    </source>
</evidence>
<evidence type="ECO:0000313" key="15">
    <source>
        <dbReference type="Proteomes" id="UP001244011"/>
    </source>
</evidence>
<dbReference type="EC" id="2.7.11.1" evidence="4"/>
<dbReference type="PANTHER" id="PTHR44167">
    <property type="entry name" value="OVARIAN-SPECIFIC SERINE/THREONINE-PROTEIN KINASE LOK-RELATED"/>
    <property type="match status" value="1"/>
</dbReference>
<feature type="region of interest" description="Disordered" evidence="11">
    <location>
        <begin position="500"/>
        <end position="539"/>
    </location>
</feature>
<dbReference type="Gene3D" id="1.10.510.10">
    <property type="entry name" value="Transferase(Phosphotransferase) domain 1"/>
    <property type="match status" value="1"/>
</dbReference>
<reference evidence="14" key="1">
    <citation type="submission" date="2023-06" db="EMBL/GenBank/DDBJ databases">
        <title>Genome-scale phylogeny and comparative genomics of the fungal order Sordariales.</title>
        <authorList>
            <consortium name="Lawrence Berkeley National Laboratory"/>
            <person name="Hensen N."/>
            <person name="Bonometti L."/>
            <person name="Westerberg I."/>
            <person name="Brannstrom I.O."/>
            <person name="Guillou S."/>
            <person name="Cros-Aarteil S."/>
            <person name="Calhoun S."/>
            <person name="Haridas S."/>
            <person name="Kuo A."/>
            <person name="Mondo S."/>
            <person name="Pangilinan J."/>
            <person name="Riley R."/>
            <person name="Labutti K."/>
            <person name="Andreopoulos B."/>
            <person name="Lipzen A."/>
            <person name="Chen C."/>
            <person name="Yanf M."/>
            <person name="Daum C."/>
            <person name="Ng V."/>
            <person name="Clum A."/>
            <person name="Steindorff A."/>
            <person name="Ohm R."/>
            <person name="Martin F."/>
            <person name="Silar P."/>
            <person name="Natvig D."/>
            <person name="Lalanne C."/>
            <person name="Gautier V."/>
            <person name="Ament-Velasquez S.L."/>
            <person name="Kruys A."/>
            <person name="Hutchinson M.I."/>
            <person name="Powell A.J."/>
            <person name="Barry K."/>
            <person name="Miller A.N."/>
            <person name="Grigoriev I.V."/>
            <person name="Debuchy R."/>
            <person name="Gladieux P."/>
            <person name="Thoren M.H."/>
            <person name="Johannesson H."/>
        </authorList>
    </citation>
    <scope>NUCLEOTIDE SEQUENCE</scope>
    <source>
        <strain evidence="14">8032-3</strain>
    </source>
</reference>
<evidence type="ECO:0000256" key="8">
    <source>
        <dbReference type="ARBA" id="ARBA00033194"/>
    </source>
</evidence>
<evidence type="ECO:0000256" key="3">
    <source>
        <dbReference type="ARBA" id="ARBA00011534"/>
    </source>
</evidence>
<dbReference type="GeneID" id="85313399"/>
<dbReference type="PROSITE" id="PS50006">
    <property type="entry name" value="FHA_DOMAIN"/>
    <property type="match status" value="1"/>
</dbReference>
<dbReference type="GO" id="GO:0044773">
    <property type="term" value="P:mitotic DNA damage checkpoint signaling"/>
    <property type="evidence" value="ECO:0007669"/>
    <property type="project" value="TreeGrafter"/>
</dbReference>
<comment type="similarity">
    <text evidence="2">Belongs to the protein kinase superfamily. CAMK Ser/Thr protein kinase family. CHEK2 subfamily.</text>
</comment>
<gene>
    <name evidence="14" type="ORF">QBC33DRAFT_562490</name>
</gene>
<dbReference type="GO" id="GO:0005524">
    <property type="term" value="F:ATP binding"/>
    <property type="evidence" value="ECO:0007669"/>
    <property type="project" value="InterPro"/>
</dbReference>
<evidence type="ECO:0000256" key="11">
    <source>
        <dbReference type="SAM" id="MobiDB-lite"/>
    </source>
</evidence>
<name>A0AAJ0BV22_9PEZI</name>
<evidence type="ECO:0000256" key="2">
    <source>
        <dbReference type="ARBA" id="ARBA00005575"/>
    </source>
</evidence>
<dbReference type="InterPro" id="IPR000253">
    <property type="entry name" value="FHA_dom"/>
</dbReference>
<evidence type="ECO:0000256" key="7">
    <source>
        <dbReference type="ARBA" id="ARBA00030980"/>
    </source>
</evidence>
<organism evidence="14 15">
    <name type="scientific">Phialemonium atrogriseum</name>
    <dbReference type="NCBI Taxonomy" id="1093897"/>
    <lineage>
        <taxon>Eukaryota</taxon>
        <taxon>Fungi</taxon>
        <taxon>Dikarya</taxon>
        <taxon>Ascomycota</taxon>
        <taxon>Pezizomycotina</taxon>
        <taxon>Sordariomycetes</taxon>
        <taxon>Sordariomycetidae</taxon>
        <taxon>Cephalothecales</taxon>
        <taxon>Cephalothecaceae</taxon>
        <taxon>Phialemonium</taxon>
    </lineage>
</organism>
<dbReference type="Pfam" id="PF00069">
    <property type="entry name" value="Pkinase"/>
    <property type="match status" value="1"/>
</dbReference>
<dbReference type="PROSITE" id="PS00109">
    <property type="entry name" value="PROTEIN_KINASE_TYR"/>
    <property type="match status" value="1"/>
</dbReference>
<evidence type="ECO:0000256" key="1">
    <source>
        <dbReference type="ARBA" id="ARBA00003747"/>
    </source>
</evidence>
<evidence type="ECO:0000259" key="12">
    <source>
        <dbReference type="PROSITE" id="PS50006"/>
    </source>
</evidence>
<feature type="region of interest" description="Disordered" evidence="11">
    <location>
        <begin position="378"/>
        <end position="397"/>
    </location>
</feature>
<dbReference type="Proteomes" id="UP001244011">
    <property type="component" value="Unassembled WGS sequence"/>
</dbReference>
<evidence type="ECO:0000259" key="13">
    <source>
        <dbReference type="PROSITE" id="PS50011"/>
    </source>
</evidence>
<dbReference type="InterPro" id="IPR008266">
    <property type="entry name" value="Tyr_kinase_AS"/>
</dbReference>
<dbReference type="Gene3D" id="3.30.200.20">
    <property type="entry name" value="Phosphorylase Kinase, domain 1"/>
    <property type="match status" value="1"/>
</dbReference>
<comment type="function">
    <text evidence="1">Component of the EKC/KEOPS complex that is required for the formation of a threonylcarbamoyl group on adenosine at position 37 (t(6)A37) in tRNAs that read codons beginning with adenine. The complex is probably involved in the transfer of the threonylcarbamoyl moiety of threonylcarbamoyl-AMP (TC-AMP) to the N6 group of A37. BUD32 has ATPase activity in the context of the EKC/KEOPS complex and likely plays a supporting role to the catalytic subunit KAE1. The EKC/KEOPS complex also promotes both telomere uncapping and telomere elongation. The complex is required for efficient recruitment of transcriptional coactivators.</text>
</comment>
<dbReference type="GO" id="GO:0004674">
    <property type="term" value="F:protein serine/threonine kinase activity"/>
    <property type="evidence" value="ECO:0007669"/>
    <property type="project" value="UniProtKB-EC"/>
</dbReference>
<evidence type="ECO:0000256" key="5">
    <source>
        <dbReference type="ARBA" id="ARBA00013948"/>
    </source>
</evidence>
<dbReference type="InterPro" id="IPR000719">
    <property type="entry name" value="Prot_kinase_dom"/>
</dbReference>
<evidence type="ECO:0000256" key="10">
    <source>
        <dbReference type="ARBA" id="ARBA00048679"/>
    </source>
</evidence>
<dbReference type="GO" id="GO:0005737">
    <property type="term" value="C:cytoplasm"/>
    <property type="evidence" value="ECO:0007669"/>
    <property type="project" value="TreeGrafter"/>
</dbReference>
<dbReference type="RefSeq" id="XP_060280121.1">
    <property type="nucleotide sequence ID" value="XM_060430212.1"/>
</dbReference>
<dbReference type="AlphaFoldDB" id="A0AAJ0BV22"/>
<dbReference type="GO" id="GO:0005634">
    <property type="term" value="C:nucleus"/>
    <property type="evidence" value="ECO:0007669"/>
    <property type="project" value="TreeGrafter"/>
</dbReference>
<sequence length="571" mass="62856">MSAPSEASTNPAEILSSFATLAPDNPAAHGAFEAVVTYVGGDPESYHGGFITRSEDDPESPGHYVFTFDQLPEVTQGFWRIGKGTSKIDTTRGVDILLARPGHNSASLVANVHAVILLHPDSGAFILRSTSKHPIRYLSGDGDDDLILRHGEQAVLHMTANRFRFGPLDYLFTFRVEDETRFTIARDAFIQSVTQPASSDPPHPQLDRLPRQVHHRIRDVIIHKTMGHGAFGMVKSGIHARTGQPLAIKLLQWKSGAKGQIDRELEIAKLFRDVEYPGIIPILDAWCEHGCSPPCRRYRSEEIFMSMPLARHDFAHADWSGLNADVRLALFRDTLRGVESLHSRGVMHRDISPGNLLILSLDPPMACLCDFGKATTDPTSTETGIGPEHTVAPEVWTSTPDRPYTNGVDIWSLAYTWLWTISRLPDWNRSPQCRMDARRHGRLLDLLGRETSRGKISRSLAGLLRRMLAFDPDERPTASEALAEEDVWAAVAASQRVVGAEGSPDLGLRSPSPEQREAGKRRRFVSPEGQSEGCDKDAETSYYRVVGSLRVTDGAGGESPGGARSSVPDTL</sequence>
<comment type="subunit">
    <text evidence="3">Component of the EKC/KEOPS complex composed of at least BUD32, CGI121, GON7, KAE1 and PCC1; the whole complex dimerizes.</text>
</comment>
<proteinExistence type="inferred from homology"/>
<comment type="caution">
    <text evidence="14">The sequence shown here is derived from an EMBL/GenBank/DDBJ whole genome shotgun (WGS) entry which is preliminary data.</text>
</comment>
<feature type="domain" description="Protein kinase" evidence="13">
    <location>
        <begin position="220"/>
        <end position="489"/>
    </location>
</feature>
<dbReference type="PANTHER" id="PTHR44167:SF24">
    <property type="entry name" value="SERINE_THREONINE-PROTEIN KINASE CHK2"/>
    <property type="match status" value="1"/>
</dbReference>